<dbReference type="Pfam" id="PF00571">
    <property type="entry name" value="CBS"/>
    <property type="match status" value="2"/>
</dbReference>
<feature type="binding site" description="in other chain" evidence="13 17">
    <location>
        <position position="311"/>
    </location>
    <ligand>
        <name>K(+)</name>
        <dbReference type="ChEBI" id="CHEBI:29103"/>
        <note>ligand shared between two tetrameric partners</note>
    </ligand>
</feature>
<dbReference type="FunFam" id="3.20.20.70:FF:000003">
    <property type="entry name" value="GMP reductase"/>
    <property type="match status" value="1"/>
</dbReference>
<dbReference type="NCBIfam" id="TIGR01302">
    <property type="entry name" value="IMP_dehydrog"/>
    <property type="match status" value="1"/>
</dbReference>
<comment type="activity regulation">
    <text evidence="13">Mycophenolic acid (MPA) is a non-competitive inhibitor that prevents formation of the closed enzyme conformation by binding to the same site as the amobile flap. In contrast, mizoribine monophosphate (MZP) is a competitive inhibitor that induces the closed conformation. MPA is a potent inhibitor of mammalian IMPDHs but a poor inhibitor of the bacterial enzymes. MZP is a more potent inhibitor of bacterial IMPDH.</text>
</comment>
<keyword evidence="9 13" id="KW-0560">Oxidoreductase</keyword>
<dbReference type="GO" id="GO:0000166">
    <property type="term" value="F:nucleotide binding"/>
    <property type="evidence" value="ECO:0007669"/>
    <property type="project" value="UniProtKB-UniRule"/>
</dbReference>
<reference evidence="22 23" key="1">
    <citation type="journal article" date="2017" name="Int. J. Syst. Evol. Microbiol.">
        <title>Roseitalea porphyridii gen. nov., sp. nov., isolated from a red alga, and reclassification of Hoeflea suaedae Chung et al. 2013 as Pseudohoeflea suaedae gen. nov., comb. nov.</title>
        <authorList>
            <person name="Hyeon J.W."/>
            <person name="Jeong S.E."/>
            <person name="Baek K."/>
            <person name="Jeon C.O."/>
        </authorList>
    </citation>
    <scope>NUCLEOTIDE SEQUENCE [LARGE SCALE GENOMIC DNA]</scope>
    <source>
        <strain evidence="22 23">MA7-20</strain>
    </source>
</reference>
<dbReference type="RefSeq" id="WP_131615589.1">
    <property type="nucleotide sequence ID" value="NZ_CP036532.1"/>
</dbReference>
<evidence type="ECO:0000313" key="23">
    <source>
        <dbReference type="Proteomes" id="UP000293719"/>
    </source>
</evidence>
<dbReference type="SMART" id="SM00116">
    <property type="entry name" value="CBS"/>
    <property type="match status" value="2"/>
</dbReference>
<dbReference type="EMBL" id="CP036532">
    <property type="protein sequence ID" value="QBK29878.1"/>
    <property type="molecule type" value="Genomic_DNA"/>
</dbReference>
<dbReference type="InterPro" id="IPR001093">
    <property type="entry name" value="IMP_DH_GMPRt"/>
</dbReference>
<feature type="binding site" evidence="13">
    <location>
        <position position="481"/>
    </location>
    <ligand>
        <name>K(+)</name>
        <dbReference type="ChEBI" id="CHEBI:29103"/>
        <note>ligand shared between two tetrameric partners</note>
    </ligand>
</feature>
<dbReference type="Proteomes" id="UP000293719">
    <property type="component" value="Chromosome"/>
</dbReference>
<keyword evidence="8 13" id="KW-0630">Potassium</keyword>
<comment type="catalytic activity">
    <reaction evidence="12 13 20">
        <text>IMP + NAD(+) + H2O = XMP + NADH + H(+)</text>
        <dbReference type="Rhea" id="RHEA:11708"/>
        <dbReference type="ChEBI" id="CHEBI:15377"/>
        <dbReference type="ChEBI" id="CHEBI:15378"/>
        <dbReference type="ChEBI" id="CHEBI:57464"/>
        <dbReference type="ChEBI" id="CHEBI:57540"/>
        <dbReference type="ChEBI" id="CHEBI:57945"/>
        <dbReference type="ChEBI" id="CHEBI:58053"/>
        <dbReference type="EC" id="1.1.1.205"/>
    </reaction>
</comment>
<feature type="binding site" evidence="13 16">
    <location>
        <begin position="309"/>
        <end position="311"/>
    </location>
    <ligand>
        <name>NAD(+)</name>
        <dbReference type="ChEBI" id="CHEBI:57540"/>
    </ligand>
</feature>
<protein>
    <recommendedName>
        <fullName evidence="13 20">Inosine-5'-monophosphate dehydrogenase</fullName>
        <shortName evidence="13">IMP dehydrogenase</shortName>
        <shortName evidence="13">IMPD</shortName>
        <shortName evidence="13">IMPDH</shortName>
        <ecNumber evidence="13 20">1.1.1.205</ecNumber>
    </recommendedName>
</protein>
<proteinExistence type="inferred from homology"/>
<comment type="caution">
    <text evidence="13">Lacks conserved residue(s) required for the propagation of feature annotation.</text>
</comment>
<comment type="cofactor">
    <cofactor evidence="1 13">
        <name>K(+)</name>
        <dbReference type="ChEBI" id="CHEBI:29103"/>
    </cofactor>
</comment>
<dbReference type="HAMAP" id="MF_01964">
    <property type="entry name" value="IMPDH"/>
    <property type="match status" value="1"/>
</dbReference>
<evidence type="ECO:0000256" key="12">
    <source>
        <dbReference type="ARBA" id="ARBA00048028"/>
    </source>
</evidence>
<dbReference type="Gene3D" id="3.20.20.70">
    <property type="entry name" value="Aldolase class I"/>
    <property type="match status" value="1"/>
</dbReference>
<dbReference type="SUPFAM" id="SSF51412">
    <property type="entry name" value="Inosine monophosphate dehydrogenase (IMPDH)"/>
    <property type="match status" value="1"/>
</dbReference>
<comment type="similarity">
    <text evidence="2 13 19">Belongs to the IMPDH/GMPR family.</text>
</comment>
<keyword evidence="4 13" id="KW-0479">Metal-binding</keyword>
<dbReference type="SUPFAM" id="SSF54631">
    <property type="entry name" value="CBS-domain pair"/>
    <property type="match status" value="1"/>
</dbReference>
<dbReference type="PROSITE" id="PS51371">
    <property type="entry name" value="CBS"/>
    <property type="match status" value="2"/>
</dbReference>
<evidence type="ECO:0000256" key="11">
    <source>
        <dbReference type="ARBA" id="ARBA00023122"/>
    </source>
</evidence>
<dbReference type="GO" id="GO:0006177">
    <property type="term" value="P:GMP biosynthetic process"/>
    <property type="evidence" value="ECO:0007669"/>
    <property type="project" value="UniProtKB-UniRule"/>
</dbReference>
<evidence type="ECO:0000256" key="4">
    <source>
        <dbReference type="ARBA" id="ARBA00022723"/>
    </source>
</evidence>
<evidence type="ECO:0000256" key="16">
    <source>
        <dbReference type="PIRSR" id="PIRSR000130-3"/>
    </source>
</evidence>
<dbReference type="InterPro" id="IPR005990">
    <property type="entry name" value="IMP_DH"/>
</dbReference>
<dbReference type="CDD" id="cd04601">
    <property type="entry name" value="CBS_pair_IMPDH"/>
    <property type="match status" value="1"/>
</dbReference>
<evidence type="ECO:0000256" key="19">
    <source>
        <dbReference type="RuleBase" id="RU003927"/>
    </source>
</evidence>
<evidence type="ECO:0000256" key="18">
    <source>
        <dbReference type="PROSITE-ProRule" id="PRU00703"/>
    </source>
</evidence>
<dbReference type="PROSITE" id="PS00487">
    <property type="entry name" value="IMP_DH_GMP_RED"/>
    <property type="match status" value="1"/>
</dbReference>
<dbReference type="Pfam" id="PF00478">
    <property type="entry name" value="IMPDH"/>
    <property type="match status" value="1"/>
</dbReference>
<evidence type="ECO:0000256" key="5">
    <source>
        <dbReference type="ARBA" id="ARBA00022737"/>
    </source>
</evidence>
<keyword evidence="11 18" id="KW-0129">CBS domain</keyword>
<evidence type="ECO:0000256" key="2">
    <source>
        <dbReference type="ARBA" id="ARBA00005502"/>
    </source>
</evidence>
<evidence type="ECO:0000256" key="7">
    <source>
        <dbReference type="ARBA" id="ARBA00022755"/>
    </source>
</evidence>
<dbReference type="PANTHER" id="PTHR11911:SF111">
    <property type="entry name" value="INOSINE-5'-MONOPHOSPHATE DEHYDROGENASE"/>
    <property type="match status" value="1"/>
</dbReference>
<feature type="domain" description="CBS" evidence="21">
    <location>
        <begin position="98"/>
        <end position="164"/>
    </location>
</feature>
<dbReference type="CDD" id="cd00381">
    <property type="entry name" value="IMPDH"/>
    <property type="match status" value="1"/>
</dbReference>
<dbReference type="OrthoDB" id="9805398at2"/>
<dbReference type="SMART" id="SM01240">
    <property type="entry name" value="IMPDH"/>
    <property type="match status" value="1"/>
</dbReference>
<feature type="active site" description="Proton acceptor" evidence="13 14">
    <location>
        <position position="412"/>
    </location>
</feature>
<dbReference type="InterPro" id="IPR015875">
    <property type="entry name" value="IMP_DH/GMP_Rdtase_CS"/>
</dbReference>
<dbReference type="GO" id="GO:0006183">
    <property type="term" value="P:GTP biosynthetic process"/>
    <property type="evidence" value="ECO:0007669"/>
    <property type="project" value="TreeGrafter"/>
</dbReference>
<evidence type="ECO:0000256" key="9">
    <source>
        <dbReference type="ARBA" id="ARBA00023002"/>
    </source>
</evidence>
<dbReference type="KEGG" id="rpod:E0E05_04250"/>
<evidence type="ECO:0000256" key="20">
    <source>
        <dbReference type="RuleBase" id="RU003928"/>
    </source>
</evidence>
<feature type="binding site" description="in other chain" evidence="13 17">
    <location>
        <position position="313"/>
    </location>
    <ligand>
        <name>K(+)</name>
        <dbReference type="ChEBI" id="CHEBI:29103"/>
        <note>ligand shared between two tetrameric partners</note>
    </ligand>
</feature>
<accession>A0A4V1A3P9</accession>
<comment type="subunit">
    <text evidence="3 13">Homotetramer.</text>
</comment>
<evidence type="ECO:0000256" key="8">
    <source>
        <dbReference type="ARBA" id="ARBA00022958"/>
    </source>
</evidence>
<feature type="binding site" evidence="13 15">
    <location>
        <position position="427"/>
    </location>
    <ligand>
        <name>IMP</name>
        <dbReference type="ChEBI" id="CHEBI:58053"/>
    </ligand>
</feature>
<evidence type="ECO:0000256" key="17">
    <source>
        <dbReference type="PIRSR" id="PIRSR000130-4"/>
    </source>
</evidence>
<dbReference type="PIRSF" id="PIRSF000130">
    <property type="entry name" value="IMPDH"/>
    <property type="match status" value="1"/>
</dbReference>
<feature type="binding site" evidence="13 15">
    <location>
        <begin position="372"/>
        <end position="373"/>
    </location>
    <ligand>
        <name>IMP</name>
        <dbReference type="ChEBI" id="CHEBI:58053"/>
    </ligand>
</feature>
<dbReference type="GeneID" id="90766498"/>
<feature type="binding site" evidence="13 15">
    <location>
        <begin position="349"/>
        <end position="351"/>
    </location>
    <ligand>
        <name>IMP</name>
        <dbReference type="ChEBI" id="CHEBI:58053"/>
    </ligand>
</feature>
<dbReference type="InterPro" id="IPR013785">
    <property type="entry name" value="Aldolase_TIM"/>
</dbReference>
<evidence type="ECO:0000256" key="15">
    <source>
        <dbReference type="PIRSR" id="PIRSR000130-2"/>
    </source>
</evidence>
<evidence type="ECO:0000313" key="22">
    <source>
        <dbReference type="EMBL" id="QBK29878.1"/>
    </source>
</evidence>
<name>A0A4V1A3P9_9HYPH</name>
<evidence type="ECO:0000256" key="6">
    <source>
        <dbReference type="ARBA" id="ARBA00022749"/>
    </source>
</evidence>
<organism evidence="22 23">
    <name type="scientific">Roseitalea porphyridii</name>
    <dbReference type="NCBI Taxonomy" id="1852022"/>
    <lineage>
        <taxon>Bacteria</taxon>
        <taxon>Pseudomonadati</taxon>
        <taxon>Pseudomonadota</taxon>
        <taxon>Alphaproteobacteria</taxon>
        <taxon>Hyphomicrobiales</taxon>
        <taxon>Ahrensiaceae</taxon>
        <taxon>Roseitalea</taxon>
    </lineage>
</organism>
<feature type="binding site" evidence="13 15">
    <location>
        <begin position="396"/>
        <end position="400"/>
    </location>
    <ligand>
        <name>IMP</name>
        <dbReference type="ChEBI" id="CHEBI:58053"/>
    </ligand>
</feature>
<gene>
    <name evidence="13 22" type="primary">guaB</name>
    <name evidence="22" type="ORF">E0E05_04250</name>
</gene>
<dbReference type="InterPro" id="IPR000644">
    <property type="entry name" value="CBS_dom"/>
</dbReference>
<comment type="pathway">
    <text evidence="13 20">Purine metabolism; XMP biosynthesis via de novo pathway; XMP from IMP: step 1/1.</text>
</comment>
<keyword evidence="23" id="KW-1185">Reference proteome</keyword>
<sequence length="500" mass="52254">MAKIIETASGPYALTFDDVLLQPAASEVLPAETRIGTTIARDIELSLPILSAAMDTVTESRLAIAMAQAGGLGIIHRNLNPEEQAEEVRQVKKFESGMVVNPVVIGPDATLADAKALMRAHRISGIPVVEDGGIGSQRPGRLVGILTNRDVRFASDPDQKVHELMTREGLVTVRESVDQEEAKRLLHQHRIEKLLVVDGRGFCVGLITVKDMEKAQLNPHAAKDAQGRLRTGAAVSVGADALERAERLMDAGVDVIVVDTAHGHSARVLEAVGAVKKRSNAVRIIAGNVATADGTKALIDAGADAVKVGIGPGSICTTRMVAGVGMPQLAAVMGAAEVAHKHGVPVIADGGIKLSGDLAKALAAGADAAMVGSVLAGTDESPGEVYLHQGRSYKAYRGMGSVGAMARGSADRYFQAEVRDTLKLVPEGIEGQVPYKGPVAGVLHQLAGGLRAAMGYVGARDLAELHEKAHFVRITNSGLRESHAHGVQITRESPNYPGGG</sequence>
<keyword evidence="7 13" id="KW-0658">Purine biosynthesis</keyword>
<feature type="binding site" description="in other chain" evidence="13 17">
    <location>
        <position position="316"/>
    </location>
    <ligand>
        <name>K(+)</name>
        <dbReference type="ChEBI" id="CHEBI:29103"/>
        <note>ligand shared between two tetrameric partners</note>
    </ligand>
</feature>
<feature type="binding site" evidence="13">
    <location>
        <position position="483"/>
    </location>
    <ligand>
        <name>K(+)</name>
        <dbReference type="ChEBI" id="CHEBI:29103"/>
        <note>ligand shared between two tetrameric partners</note>
    </ligand>
</feature>
<dbReference type="AlphaFoldDB" id="A0A4V1A3P9"/>
<dbReference type="UniPathway" id="UPA00601">
    <property type="reaction ID" value="UER00295"/>
</dbReference>
<evidence type="ECO:0000256" key="14">
    <source>
        <dbReference type="PIRSR" id="PIRSR000130-1"/>
    </source>
</evidence>
<evidence type="ECO:0000256" key="3">
    <source>
        <dbReference type="ARBA" id="ARBA00011881"/>
    </source>
</evidence>
<feature type="domain" description="CBS" evidence="21">
    <location>
        <begin position="165"/>
        <end position="222"/>
    </location>
</feature>
<feature type="binding site" evidence="16">
    <location>
        <begin position="259"/>
        <end position="261"/>
    </location>
    <ligand>
        <name>NAD(+)</name>
        <dbReference type="ChEBI" id="CHEBI:57540"/>
    </ligand>
</feature>
<feature type="binding site" evidence="13">
    <location>
        <position position="259"/>
    </location>
    <ligand>
        <name>NAD(+)</name>
        <dbReference type="ChEBI" id="CHEBI:57540"/>
    </ligand>
</feature>
<dbReference type="GO" id="GO:0046872">
    <property type="term" value="F:metal ion binding"/>
    <property type="evidence" value="ECO:0007669"/>
    <property type="project" value="UniProtKB-UniRule"/>
</dbReference>
<dbReference type="PANTHER" id="PTHR11911">
    <property type="entry name" value="INOSINE-5-MONOPHOSPHATE DEHYDROGENASE RELATED"/>
    <property type="match status" value="1"/>
</dbReference>
<dbReference type="GO" id="GO:0003938">
    <property type="term" value="F:IMP dehydrogenase activity"/>
    <property type="evidence" value="ECO:0007669"/>
    <property type="project" value="UniProtKB-UniRule"/>
</dbReference>
<evidence type="ECO:0000259" key="21">
    <source>
        <dbReference type="PROSITE" id="PS51371"/>
    </source>
</evidence>
<keyword evidence="5" id="KW-0677">Repeat</keyword>
<feature type="binding site" evidence="13">
    <location>
        <position position="482"/>
    </location>
    <ligand>
        <name>K(+)</name>
        <dbReference type="ChEBI" id="CHEBI:29103"/>
        <note>ligand shared between two tetrameric partners</note>
    </ligand>
</feature>
<keyword evidence="6 13" id="KW-0332">GMP biosynthesis</keyword>
<dbReference type="InterPro" id="IPR046342">
    <property type="entry name" value="CBS_dom_sf"/>
</dbReference>
<evidence type="ECO:0000256" key="1">
    <source>
        <dbReference type="ARBA" id="ARBA00001958"/>
    </source>
</evidence>
<evidence type="ECO:0000256" key="13">
    <source>
        <dbReference type="HAMAP-Rule" id="MF_01964"/>
    </source>
</evidence>
<keyword evidence="10 13" id="KW-0520">NAD</keyword>
<feature type="binding site" evidence="13 15">
    <location>
        <position position="314"/>
    </location>
    <ligand>
        <name>IMP</name>
        <dbReference type="ChEBI" id="CHEBI:58053"/>
    </ligand>
</feature>
<dbReference type="EC" id="1.1.1.205" evidence="13 20"/>
<feature type="active site" description="Thioimidate intermediate" evidence="13 14">
    <location>
        <position position="316"/>
    </location>
</feature>
<evidence type="ECO:0000256" key="10">
    <source>
        <dbReference type="ARBA" id="ARBA00023027"/>
    </source>
</evidence>
<comment type="function">
    <text evidence="13">Catalyzes the conversion of inosine 5'-phosphate (IMP) to xanthosine 5'-phosphate (XMP), the first committed and rate-limiting step in the de novo synthesis of guanine nucleotides, and therefore plays an important role in the regulation of cell growth.</text>
</comment>